<organism evidence="7 8">
    <name type="scientific">Labrus bergylta</name>
    <name type="common">ballan wrasse</name>
    <dbReference type="NCBI Taxonomy" id="56723"/>
    <lineage>
        <taxon>Eukaryota</taxon>
        <taxon>Metazoa</taxon>
        <taxon>Chordata</taxon>
        <taxon>Craniata</taxon>
        <taxon>Vertebrata</taxon>
        <taxon>Euteleostomi</taxon>
        <taxon>Actinopterygii</taxon>
        <taxon>Neopterygii</taxon>
        <taxon>Teleostei</taxon>
        <taxon>Neoteleostei</taxon>
        <taxon>Acanthomorphata</taxon>
        <taxon>Eupercaria</taxon>
        <taxon>Labriformes</taxon>
        <taxon>Labridae</taxon>
        <taxon>Labrus</taxon>
    </lineage>
</organism>
<proteinExistence type="predicted"/>
<dbReference type="Gene3D" id="1.25.40.20">
    <property type="entry name" value="Ankyrin repeat-containing domain"/>
    <property type="match status" value="1"/>
</dbReference>
<dbReference type="PROSITE" id="PS50088">
    <property type="entry name" value="ANK_REPEAT"/>
    <property type="match status" value="2"/>
</dbReference>
<feature type="domain" description="MYND-type" evidence="6">
    <location>
        <begin position="248"/>
        <end position="288"/>
    </location>
</feature>
<evidence type="ECO:0000256" key="2">
    <source>
        <dbReference type="ARBA" id="ARBA00022771"/>
    </source>
</evidence>
<dbReference type="GeneTree" id="ENSGT00460000041630"/>
<dbReference type="Pfam" id="PF12796">
    <property type="entry name" value="Ank_2"/>
    <property type="match status" value="1"/>
</dbReference>
<evidence type="ECO:0000313" key="7">
    <source>
        <dbReference type="Ensembl" id="ENSLBEP00000006129.1"/>
    </source>
</evidence>
<feature type="repeat" description="ANK" evidence="4">
    <location>
        <begin position="148"/>
        <end position="180"/>
    </location>
</feature>
<keyword evidence="2 5" id="KW-0863">Zinc-finger</keyword>
<dbReference type="InterPro" id="IPR002110">
    <property type="entry name" value="Ankyrin_rpt"/>
</dbReference>
<dbReference type="STRING" id="56723.ENSLBEP00000006129"/>
<evidence type="ECO:0000313" key="8">
    <source>
        <dbReference type="Proteomes" id="UP000261660"/>
    </source>
</evidence>
<evidence type="ECO:0000256" key="4">
    <source>
        <dbReference type="PROSITE-ProRule" id="PRU00023"/>
    </source>
</evidence>
<dbReference type="InterPro" id="IPR053064">
    <property type="entry name" value="Ankyrin-MYND_domain-protein"/>
</dbReference>
<dbReference type="PROSITE" id="PS50297">
    <property type="entry name" value="ANK_REP_REGION"/>
    <property type="match status" value="1"/>
</dbReference>
<reference evidence="7" key="2">
    <citation type="submission" date="2025-09" db="UniProtKB">
        <authorList>
            <consortium name="Ensembl"/>
        </authorList>
    </citation>
    <scope>IDENTIFICATION</scope>
</reference>
<dbReference type="SUPFAM" id="SSF48403">
    <property type="entry name" value="Ankyrin repeat"/>
    <property type="match status" value="1"/>
</dbReference>
<dbReference type="SUPFAM" id="SSF144232">
    <property type="entry name" value="HIT/MYND zinc finger-like"/>
    <property type="match status" value="1"/>
</dbReference>
<evidence type="ECO:0000259" key="6">
    <source>
        <dbReference type="PROSITE" id="PS50865"/>
    </source>
</evidence>
<reference evidence="7" key="1">
    <citation type="submission" date="2025-08" db="UniProtKB">
        <authorList>
            <consortium name="Ensembl"/>
        </authorList>
    </citation>
    <scope>IDENTIFICATION</scope>
</reference>
<keyword evidence="3" id="KW-0862">Zinc</keyword>
<evidence type="ECO:0000256" key="5">
    <source>
        <dbReference type="PROSITE-ProRule" id="PRU00134"/>
    </source>
</evidence>
<dbReference type="AlphaFoldDB" id="A0A3Q3EG13"/>
<dbReference type="Pfam" id="PF01753">
    <property type="entry name" value="zf-MYND"/>
    <property type="match status" value="1"/>
</dbReference>
<dbReference type="Gene3D" id="6.10.140.2220">
    <property type="match status" value="1"/>
</dbReference>
<accession>A0A3Q3EG13</accession>
<dbReference type="PANTHER" id="PTHR15897:SF2">
    <property type="entry name" value="ANKYRIN REPEAT AND MYND DOMAIN-CONTAINING PROTEIN 1"/>
    <property type="match status" value="1"/>
</dbReference>
<keyword evidence="4" id="KW-0040">ANK repeat</keyword>
<dbReference type="InterPro" id="IPR002893">
    <property type="entry name" value="Znf_MYND"/>
</dbReference>
<name>A0A3Q3EG13_9LABR</name>
<dbReference type="Ensembl" id="ENSLBET00000006430.1">
    <property type="protein sequence ID" value="ENSLBEP00000006129.1"/>
    <property type="gene ID" value="ENSLBEG00000004702.1"/>
</dbReference>
<dbReference type="InterPro" id="IPR036770">
    <property type="entry name" value="Ankyrin_rpt-contain_sf"/>
</dbReference>
<sequence length="292" mass="32306">RVRLNTLKLLLERGADPNACRVPMPVLFLAIMASDTEAVRRLLLCGASTDVPLPDERKGLYPLHVAVTLPGPAGPKITELLLHAVADPDAQAADKDEIYGPDKNENLLKAGGRTALHVACQRESDYRNASRIVALLLAHGASTDLLWSGHSPLSLAIVSGNYLVVEELLKGGANPNLLLGRRVGSALCALLNFNYHLGGNRAKLDLRIAHTPFHALNMRERETFKARRQLLSMMGDLHRQSNPEYKFCYHCGRSVSVKLTACSLCHKVFYCSRNCKVKAWDERHKKECNRES</sequence>
<dbReference type="GO" id="GO:0008270">
    <property type="term" value="F:zinc ion binding"/>
    <property type="evidence" value="ECO:0007669"/>
    <property type="project" value="UniProtKB-KW"/>
</dbReference>
<evidence type="ECO:0000256" key="1">
    <source>
        <dbReference type="ARBA" id="ARBA00022723"/>
    </source>
</evidence>
<protein>
    <submittedName>
        <fullName evidence="7">Ankyrin repeat and MYND domain containing 1</fullName>
    </submittedName>
</protein>
<dbReference type="PROSITE" id="PS01360">
    <property type="entry name" value="ZF_MYND_1"/>
    <property type="match status" value="1"/>
</dbReference>
<dbReference type="SMART" id="SM00248">
    <property type="entry name" value="ANK"/>
    <property type="match status" value="4"/>
</dbReference>
<dbReference type="InParanoid" id="A0A3Q3EG13"/>
<keyword evidence="1" id="KW-0479">Metal-binding</keyword>
<dbReference type="PANTHER" id="PTHR15897">
    <property type="entry name" value="ANKYRIN REPEAT AND MYND DOMAIN PROTEIN 1"/>
    <property type="match status" value="1"/>
</dbReference>
<dbReference type="Proteomes" id="UP000261660">
    <property type="component" value="Unplaced"/>
</dbReference>
<evidence type="ECO:0000256" key="3">
    <source>
        <dbReference type="ARBA" id="ARBA00022833"/>
    </source>
</evidence>
<dbReference type="PROSITE" id="PS50865">
    <property type="entry name" value="ZF_MYND_2"/>
    <property type="match status" value="1"/>
</dbReference>
<feature type="repeat" description="ANK" evidence="4">
    <location>
        <begin position="111"/>
        <end position="148"/>
    </location>
</feature>
<keyword evidence="8" id="KW-1185">Reference proteome</keyword>